<evidence type="ECO:0000313" key="3">
    <source>
        <dbReference type="EMBL" id="MBM7591103.1"/>
    </source>
</evidence>
<accession>A0A938Y0T8</accession>
<dbReference type="SUPFAM" id="SSF51445">
    <property type="entry name" value="(Trans)glycosidases"/>
    <property type="match status" value="1"/>
</dbReference>
<dbReference type="AlphaFoldDB" id="A0A938Y0T8"/>
<comment type="caution">
    <text evidence="3">The sequence shown here is derived from an EMBL/GenBank/DDBJ whole genome shotgun (WGS) entry which is preliminary data.</text>
</comment>
<protein>
    <recommendedName>
        <fullName evidence="2">GH18 domain-containing protein</fullName>
    </recommendedName>
</protein>
<dbReference type="InterPro" id="IPR012854">
    <property type="entry name" value="Cu_amine_oxidase-like_N"/>
</dbReference>
<dbReference type="Proteomes" id="UP000717624">
    <property type="component" value="Unassembled WGS sequence"/>
</dbReference>
<proteinExistence type="predicted"/>
<feature type="domain" description="GH18" evidence="2">
    <location>
        <begin position="128"/>
        <end position="420"/>
    </location>
</feature>
<dbReference type="Gene3D" id="3.20.20.80">
    <property type="entry name" value="Glycosidases"/>
    <property type="match status" value="1"/>
</dbReference>
<feature type="chain" id="PRO_5039444827" description="GH18 domain-containing protein" evidence="1">
    <location>
        <begin position="24"/>
        <end position="420"/>
    </location>
</feature>
<dbReference type="Pfam" id="PF00704">
    <property type="entry name" value="Glyco_hydro_18"/>
    <property type="match status" value="1"/>
</dbReference>
<keyword evidence="1" id="KW-0732">Signal</keyword>
<dbReference type="GO" id="GO:0008061">
    <property type="term" value="F:chitin binding"/>
    <property type="evidence" value="ECO:0007669"/>
    <property type="project" value="InterPro"/>
</dbReference>
<dbReference type="SUPFAM" id="SSF55383">
    <property type="entry name" value="Copper amine oxidase, domain N"/>
    <property type="match status" value="1"/>
</dbReference>
<dbReference type="InterPro" id="IPR036582">
    <property type="entry name" value="Mao_N_sf"/>
</dbReference>
<dbReference type="SMART" id="SM00636">
    <property type="entry name" value="Glyco_18"/>
    <property type="match status" value="1"/>
</dbReference>
<dbReference type="EMBL" id="JAFBEB010000009">
    <property type="protein sequence ID" value="MBM7591103.1"/>
    <property type="molecule type" value="Genomic_DNA"/>
</dbReference>
<dbReference type="GO" id="GO:0005975">
    <property type="term" value="P:carbohydrate metabolic process"/>
    <property type="evidence" value="ECO:0007669"/>
    <property type="project" value="InterPro"/>
</dbReference>
<dbReference type="PROSITE" id="PS51910">
    <property type="entry name" value="GH18_2"/>
    <property type="match status" value="1"/>
</dbReference>
<dbReference type="InterPro" id="IPR017853">
    <property type="entry name" value="GH"/>
</dbReference>
<dbReference type="InterPro" id="IPR011583">
    <property type="entry name" value="Chitinase_II/V-like_cat"/>
</dbReference>
<reference evidence="3" key="1">
    <citation type="submission" date="2021-01" db="EMBL/GenBank/DDBJ databases">
        <title>Genomic Encyclopedia of Type Strains, Phase IV (KMG-IV): sequencing the most valuable type-strain genomes for metagenomic binning, comparative biology and taxonomic classification.</title>
        <authorList>
            <person name="Goeker M."/>
        </authorList>
    </citation>
    <scope>NUCLEOTIDE SEQUENCE</scope>
    <source>
        <strain evidence="3">DSM 25523</strain>
    </source>
</reference>
<evidence type="ECO:0000259" key="2">
    <source>
        <dbReference type="PROSITE" id="PS51910"/>
    </source>
</evidence>
<keyword evidence="4" id="KW-1185">Reference proteome</keyword>
<dbReference type="RefSeq" id="WP_204518843.1">
    <property type="nucleotide sequence ID" value="NZ_BAABIN010000014.1"/>
</dbReference>
<organism evidence="3 4">
    <name type="scientific">Brevibacillus fulvus</name>
    <dbReference type="NCBI Taxonomy" id="1125967"/>
    <lineage>
        <taxon>Bacteria</taxon>
        <taxon>Bacillati</taxon>
        <taxon>Bacillota</taxon>
        <taxon>Bacilli</taxon>
        <taxon>Bacillales</taxon>
        <taxon>Paenibacillaceae</taxon>
        <taxon>Brevibacillus</taxon>
    </lineage>
</organism>
<gene>
    <name evidence="3" type="ORF">JOD01_002729</name>
</gene>
<sequence length="420" mass="45334">MQQMIRRMLCFLLALTAIITVHGAGSAAQARPTILLDGFPLAFPADPEIIDGYTMVPFRAVAEAMGVTVSWNEANKTITAVKGTGQDRKTVMMQIDNPVITVDGSPVTLPVKPIQRGGHSLIPLSFFSKQFGAEVSWDEATRTVSIVSPPADLYKMAFYAISSFSERSYIDQFDSVAFGWSRIAEDGSLTVDGKDFYWPQPAGEVTPESLVQNAANAGTVPYLMVFAVDGSGELSRLLADSSLQHKAIDEMIQLAKEKKFGGLVLDFEGLGLGGDPGQAKQRYSQFVQALAQRTKAAGLQLSLVLHPLNGAYQGYDYAVLGKLADDLIVMAYAYENETQPEPLAKVNEAVQLALQQVPKQKLILGISMGSENEQSIASKIGIAKRYGLKGIAIWRLGLLGQPAFEQLEKSAGSKALPASR</sequence>
<name>A0A938Y0T8_9BACL</name>
<dbReference type="PANTHER" id="PTHR46066">
    <property type="entry name" value="CHITINASE DOMAIN-CONTAINING PROTEIN 1 FAMILY MEMBER"/>
    <property type="match status" value="1"/>
</dbReference>
<dbReference type="Pfam" id="PF07833">
    <property type="entry name" value="Cu_amine_oxidN1"/>
    <property type="match status" value="1"/>
</dbReference>
<dbReference type="Gene3D" id="3.30.457.10">
    <property type="entry name" value="Copper amine oxidase-like, N-terminal domain"/>
    <property type="match status" value="1"/>
</dbReference>
<dbReference type="InterPro" id="IPR001223">
    <property type="entry name" value="Glyco_hydro18_cat"/>
</dbReference>
<dbReference type="PANTHER" id="PTHR46066:SF2">
    <property type="entry name" value="CHITINASE DOMAIN-CONTAINING PROTEIN 1"/>
    <property type="match status" value="1"/>
</dbReference>
<feature type="signal peptide" evidence="1">
    <location>
        <begin position="1"/>
        <end position="23"/>
    </location>
</feature>
<evidence type="ECO:0000313" key="4">
    <source>
        <dbReference type="Proteomes" id="UP000717624"/>
    </source>
</evidence>
<evidence type="ECO:0000256" key="1">
    <source>
        <dbReference type="SAM" id="SignalP"/>
    </source>
</evidence>